<dbReference type="EMBL" id="BLPF01000003">
    <property type="protein sequence ID" value="GFJ83467.1"/>
    <property type="molecule type" value="Genomic_DNA"/>
</dbReference>
<dbReference type="RefSeq" id="WP_173065962.1">
    <property type="nucleotide sequence ID" value="NZ_BAABGO010000044.1"/>
</dbReference>
<dbReference type="Proteomes" id="UP000482800">
    <property type="component" value="Unassembled WGS sequence"/>
</dbReference>
<gene>
    <name evidence="2" type="ORF">Phou_076470</name>
</gene>
<accession>A0A6V8KNX1</accession>
<feature type="compositionally biased region" description="Low complexity" evidence="1">
    <location>
        <begin position="169"/>
        <end position="186"/>
    </location>
</feature>
<name>A0A6V8KNX1_9ACTN</name>
<feature type="compositionally biased region" description="Acidic residues" evidence="1">
    <location>
        <begin position="131"/>
        <end position="146"/>
    </location>
</feature>
<evidence type="ECO:0000313" key="2">
    <source>
        <dbReference type="EMBL" id="GFJ83467.1"/>
    </source>
</evidence>
<evidence type="ECO:0000313" key="3">
    <source>
        <dbReference type="Proteomes" id="UP000482800"/>
    </source>
</evidence>
<reference evidence="2 3" key="1">
    <citation type="submission" date="2020-03" db="EMBL/GenBank/DDBJ databases">
        <title>Whole genome shotgun sequence of Phytohabitans houttuyneae NBRC 108639.</title>
        <authorList>
            <person name="Komaki H."/>
            <person name="Tamura T."/>
        </authorList>
    </citation>
    <scope>NUCLEOTIDE SEQUENCE [LARGE SCALE GENOMIC DNA]</scope>
    <source>
        <strain evidence="2 3">NBRC 108639</strain>
    </source>
</reference>
<sequence>MAKRRQPNAPRRVTGVADDAEWVTATGWRRWWNLGTKTAVGIGAVASATAAGLSLWPGPDPANVAKINTVQVTANVPLSEYRQRLAAAHLPEPVGARPWGAAAPVSLAGVGSPWSGAVQVRATSAPGGEDQTADPEPDEEPTEPPGEEPTGPPDDGETADPSTPEPTGEAPVAPPSTEESPEAPAAGKSAPILPAPSSTVKAPRTVHAESCQALSPDYSPEKCQEFLPKSGAVDAMSTGAEGEPLSAGEAVDRIVTTFKQARVTGGQSGEPVGVVVAVDVELMHMRDEAVFVSWSMWQAGGTTRLYGEWLNTNLAYRLQATSDHDSASVDFWIPLPQATGPYFIRSTLIAGGSTIASAESEHFT</sequence>
<organism evidence="2 3">
    <name type="scientific">Phytohabitans houttuyneae</name>
    <dbReference type="NCBI Taxonomy" id="1076126"/>
    <lineage>
        <taxon>Bacteria</taxon>
        <taxon>Bacillati</taxon>
        <taxon>Actinomycetota</taxon>
        <taxon>Actinomycetes</taxon>
        <taxon>Micromonosporales</taxon>
        <taxon>Micromonosporaceae</taxon>
    </lineage>
</organism>
<evidence type="ECO:0000256" key="1">
    <source>
        <dbReference type="SAM" id="MobiDB-lite"/>
    </source>
</evidence>
<reference evidence="2 3" key="2">
    <citation type="submission" date="2020-03" db="EMBL/GenBank/DDBJ databases">
        <authorList>
            <person name="Ichikawa N."/>
            <person name="Kimura A."/>
            <person name="Kitahashi Y."/>
            <person name="Uohara A."/>
        </authorList>
    </citation>
    <scope>NUCLEOTIDE SEQUENCE [LARGE SCALE GENOMIC DNA]</scope>
    <source>
        <strain evidence="2 3">NBRC 108639</strain>
    </source>
</reference>
<dbReference type="AlphaFoldDB" id="A0A6V8KNX1"/>
<comment type="caution">
    <text evidence="2">The sequence shown here is derived from an EMBL/GenBank/DDBJ whole genome shotgun (WGS) entry which is preliminary data.</text>
</comment>
<keyword evidence="3" id="KW-1185">Reference proteome</keyword>
<protein>
    <submittedName>
        <fullName evidence="2">Uncharacterized protein</fullName>
    </submittedName>
</protein>
<proteinExistence type="predicted"/>
<feature type="region of interest" description="Disordered" evidence="1">
    <location>
        <begin position="123"/>
        <end position="204"/>
    </location>
</feature>